<dbReference type="VEuPathDB" id="FungiDB:MCYG_05750"/>
<dbReference type="OrthoDB" id="1720422at2759"/>
<sequence>MAVPPAPDRRNILITRALPFVNNVLHPSNIIESVLFGDTFASCCRGKALAEKCMPQEFCDKYHAIHTKIYHPLPSLRTNPQNQSNFLSHLHSDIETLDSIPRTRDIVNLSMTSKTSSLLIPKVYGKIVISARDGIADSSSSTLPWYLGCCIPRDMINGESSIILQQRCIQSLSFITDGTCENTEQNYPGILVRSQPFYLLASSVVINISFEGVYREAVSILPIEKLRSLRLQQCPYMLGFLHELVQSGTVIEIRSLEIVMDIGHRDINYTVDGNPIEWFLLAFDGLEELYISISDQLHRILTITLKLLICHRLWISARLGAKNIECAPLPWEGVRGQSVYFYSFGMYWILHKYIQRGGSRLYGCTRANIHFRTSYPFDSPRPVDLAAILESALTDSCSLNPQQQDTCTYNFSITVKDVSDLANWEFRPTGFPNLLIITYGDFSGIGLPGRTKILLCRNSSQSGCFNNNVTSTSALQPTYFWVMNSNDDHLFDHIEEGREML</sequence>
<dbReference type="InterPro" id="IPR023458">
    <property type="entry name" value="Met-tRNA_ligase_1"/>
</dbReference>
<organism evidence="1 2">
    <name type="scientific">Arthroderma otae (strain ATCC MYA-4605 / CBS 113480)</name>
    <name type="common">Microsporum canis</name>
    <dbReference type="NCBI Taxonomy" id="554155"/>
    <lineage>
        <taxon>Eukaryota</taxon>
        <taxon>Fungi</taxon>
        <taxon>Dikarya</taxon>
        <taxon>Ascomycota</taxon>
        <taxon>Pezizomycotina</taxon>
        <taxon>Eurotiomycetes</taxon>
        <taxon>Eurotiomycetidae</taxon>
        <taxon>Onygenales</taxon>
        <taxon>Arthrodermataceae</taxon>
        <taxon>Microsporum</taxon>
    </lineage>
</organism>
<dbReference type="HOGENOM" id="CLU_543981_0_0_1"/>
<proteinExistence type="predicted"/>
<dbReference type="Proteomes" id="UP000002035">
    <property type="component" value="Unassembled WGS sequence"/>
</dbReference>
<dbReference type="STRING" id="554155.C5FSS8"/>
<evidence type="ECO:0000313" key="1">
    <source>
        <dbReference type="EMBL" id="EEQ32931.1"/>
    </source>
</evidence>
<dbReference type="AlphaFoldDB" id="C5FSS8"/>
<accession>C5FSS8</accession>
<protein>
    <submittedName>
        <fullName evidence="1">Uncharacterized protein</fullName>
    </submittedName>
</protein>
<dbReference type="PANTHER" id="PTHR45765">
    <property type="entry name" value="METHIONINE--TRNA LIGASE"/>
    <property type="match status" value="1"/>
</dbReference>
<dbReference type="GO" id="GO:0017101">
    <property type="term" value="C:aminoacyl-tRNA synthetase multienzyme complex"/>
    <property type="evidence" value="ECO:0007669"/>
    <property type="project" value="TreeGrafter"/>
</dbReference>
<keyword evidence="2" id="KW-1185">Reference proteome</keyword>
<dbReference type="EMBL" id="DS995705">
    <property type="protein sequence ID" value="EEQ32931.1"/>
    <property type="molecule type" value="Genomic_DNA"/>
</dbReference>
<dbReference type="GO" id="GO:0004825">
    <property type="term" value="F:methionine-tRNA ligase activity"/>
    <property type="evidence" value="ECO:0007669"/>
    <property type="project" value="InterPro"/>
</dbReference>
<name>C5FSS8_ARTOC</name>
<dbReference type="GO" id="GO:0006431">
    <property type="term" value="P:methionyl-tRNA aminoacylation"/>
    <property type="evidence" value="ECO:0007669"/>
    <property type="project" value="TreeGrafter"/>
</dbReference>
<reference evidence="2" key="1">
    <citation type="journal article" date="2012" name="MBio">
        <title>Comparative genome analysis of Trichophyton rubrum and related dermatophytes reveals candidate genes involved in infection.</title>
        <authorList>
            <person name="Martinez D.A."/>
            <person name="Oliver B.G."/>
            <person name="Graeser Y."/>
            <person name="Goldberg J.M."/>
            <person name="Li W."/>
            <person name="Martinez-Rossi N.M."/>
            <person name="Monod M."/>
            <person name="Shelest E."/>
            <person name="Barton R.C."/>
            <person name="Birch E."/>
            <person name="Brakhage A.A."/>
            <person name="Chen Z."/>
            <person name="Gurr S.J."/>
            <person name="Heiman D."/>
            <person name="Heitman J."/>
            <person name="Kosti I."/>
            <person name="Rossi A."/>
            <person name="Saif S."/>
            <person name="Samalova M."/>
            <person name="Saunders C.W."/>
            <person name="Shea T."/>
            <person name="Summerbell R.C."/>
            <person name="Xu J."/>
            <person name="Young S."/>
            <person name="Zeng Q."/>
            <person name="Birren B.W."/>
            <person name="Cuomo C.A."/>
            <person name="White T.C."/>
        </authorList>
    </citation>
    <scope>NUCLEOTIDE SEQUENCE [LARGE SCALE GENOMIC DNA]</scope>
    <source>
        <strain evidence="2">ATCC MYA-4605 / CBS 113480</strain>
    </source>
</reference>
<dbReference type="GeneID" id="9224180"/>
<evidence type="ECO:0000313" key="2">
    <source>
        <dbReference type="Proteomes" id="UP000002035"/>
    </source>
</evidence>
<dbReference type="eggNOG" id="KOG1247">
    <property type="taxonomic scope" value="Eukaryota"/>
</dbReference>
<dbReference type="RefSeq" id="XP_002845881.1">
    <property type="nucleotide sequence ID" value="XM_002845835.1"/>
</dbReference>
<dbReference type="PANTHER" id="PTHR45765:SF1">
    <property type="entry name" value="METHIONINE--TRNA LIGASE, CYTOPLASMIC"/>
    <property type="match status" value="1"/>
</dbReference>
<gene>
    <name evidence="1" type="ORF">MCYG_05750</name>
</gene>
<dbReference type="GO" id="GO:0005829">
    <property type="term" value="C:cytosol"/>
    <property type="evidence" value="ECO:0007669"/>
    <property type="project" value="TreeGrafter"/>
</dbReference>